<sequence length="330" mass="35400">MGAPVTPHTARHTAVLKAPAARAYGIVADVLDWPLYFTPCLHAQVLESSPDGERIRLWALVGHEVRSWTSRRTFDPDGLRIGFRQENSAPPLASMGGHWAFATEPAEGTSTLVLAHDWTLTDDDPASARWVAEALDGNSVTEVASVVDWAERTDAVGELVFSFTDEVEIDGPADEVYAFLHRADLWPDRLPHVARLELGTTPAGEATAGAEVQTLEMDTAAADGTVHTTRSVRLCFPGETTARIVYKQTTVPRPLLGHSGEWTVTAGADGRTRVIARHSVALDPDGVTAFFGAGTDLADARAKVREALGGNSRRTLAAARAHVESGSGRR</sequence>
<proteinExistence type="predicted"/>
<accession>A0ACD5A5V2</accession>
<keyword evidence="2" id="KW-1185">Reference proteome</keyword>
<dbReference type="EMBL" id="CP146022">
    <property type="protein sequence ID" value="WWQ62470.1"/>
    <property type="molecule type" value="Genomic_DNA"/>
</dbReference>
<evidence type="ECO:0000313" key="2">
    <source>
        <dbReference type="Proteomes" id="UP001432251"/>
    </source>
</evidence>
<protein>
    <submittedName>
        <fullName evidence="1">Aromatase/cyclase</fullName>
    </submittedName>
</protein>
<gene>
    <name evidence="1" type="ORF">V2W30_03205</name>
</gene>
<name>A0ACD5A5V2_9ACTN</name>
<dbReference type="Proteomes" id="UP001432251">
    <property type="component" value="Chromosome"/>
</dbReference>
<reference evidence="1" key="1">
    <citation type="journal article" date="2025" name="Int. J. Syst. Evol. Microbiol.">
        <title>Streptomyces citrinus sp. nov., with yellow diffusible pigment.</title>
        <authorList>
            <person name="He Y."/>
            <person name="Yang E."/>
            <person name="Xu J."/>
            <person name="Sun Y."/>
            <person name="Sun L."/>
        </authorList>
    </citation>
    <scope>NUCLEOTIDE SEQUENCE</scope>
    <source>
        <strain evidence="1">Q6</strain>
    </source>
</reference>
<organism evidence="1 2">
    <name type="scientific">Streptomyces citrinus</name>
    <dbReference type="NCBI Taxonomy" id="3118173"/>
    <lineage>
        <taxon>Bacteria</taxon>
        <taxon>Bacillati</taxon>
        <taxon>Actinomycetota</taxon>
        <taxon>Actinomycetes</taxon>
        <taxon>Kitasatosporales</taxon>
        <taxon>Streptomycetaceae</taxon>
        <taxon>Streptomyces</taxon>
    </lineage>
</organism>
<evidence type="ECO:0000313" key="1">
    <source>
        <dbReference type="EMBL" id="WWQ62470.1"/>
    </source>
</evidence>